<dbReference type="Gene3D" id="3.80.10.10">
    <property type="entry name" value="Ribonuclease Inhibitor"/>
    <property type="match status" value="1"/>
</dbReference>
<evidence type="ECO:0000313" key="3">
    <source>
        <dbReference type="EMBL" id="PRW33270.1"/>
    </source>
</evidence>
<comment type="subcellular location">
    <subcellularLocation>
        <location evidence="1">Cytoplasm</location>
        <location evidence="1">Cytoskeleton</location>
        <location evidence="1">Cilium axoneme</location>
    </subcellularLocation>
</comment>
<dbReference type="SUPFAM" id="SSF81383">
    <property type="entry name" value="F-box domain"/>
    <property type="match status" value="1"/>
</dbReference>
<dbReference type="EMBL" id="LHPG02000017">
    <property type="protein sequence ID" value="PRW33270.1"/>
    <property type="molecule type" value="Genomic_DNA"/>
</dbReference>
<evidence type="ECO:0000313" key="4">
    <source>
        <dbReference type="Proteomes" id="UP000239899"/>
    </source>
</evidence>
<dbReference type="InterPro" id="IPR001810">
    <property type="entry name" value="F-box_dom"/>
</dbReference>
<proteinExistence type="predicted"/>
<accession>A0A2P6TGP1</accession>
<dbReference type="AlphaFoldDB" id="A0A2P6TGP1"/>
<dbReference type="Gene3D" id="1.20.1280.50">
    <property type="match status" value="1"/>
</dbReference>
<comment type="caution">
    <text evidence="3">The sequence shown here is derived from an EMBL/GenBank/DDBJ whole genome shotgun (WGS) entry which is preliminary data.</text>
</comment>
<protein>
    <submittedName>
        <fullName evidence="3">Small GTP-binding</fullName>
    </submittedName>
</protein>
<evidence type="ECO:0000259" key="2">
    <source>
        <dbReference type="Pfam" id="PF12937"/>
    </source>
</evidence>
<sequence>MSAPAAPNAAAATAVAAGASAHQGRAAPFDALPDELVLAVLKQLQWFKGRFRSAALVCKRFHRLLLSPSLLDHLHFELPGGSDDMQRTANMVATWLCRHATGKVTRLRLASDFPLNPGMGEDIGEASDVLDGLLALIPALNSNGQLEHLAVTFCAPVTGPVPTSALWAFAMRSLKSLELDYTEWGGCIMIQLQLALLTGLHTLKLTSTLLEFPAGNVPCFPPALTRLSMHGFPEPVMPPQMSSLSQLRSLQLDSLMVGPQAYRPLQALQALKRLDNVSTAVPACLSSLSGLDTLTLDTCTGRREQVAAATEAALPHLTALTQLVLGAAPAVPAALTALTNLARFGWTAGSGRDNEKRPKPDSLQLPGGAWLAGLQELSAPSAMLDASLAELAPTATPSLRQVSVPGFSDNLLPVQGRILAWASTHPGMRRLDINWVRSEGTLRALVAALDRNAALSIGFGSGSSSGQYLAKLWPEAEQA</sequence>
<dbReference type="GO" id="GO:0005930">
    <property type="term" value="C:axoneme"/>
    <property type="evidence" value="ECO:0007669"/>
    <property type="project" value="UniProtKB-SubCell"/>
</dbReference>
<keyword evidence="4" id="KW-1185">Reference proteome</keyword>
<organism evidence="3 4">
    <name type="scientific">Chlorella sorokiniana</name>
    <name type="common">Freshwater green alga</name>
    <dbReference type="NCBI Taxonomy" id="3076"/>
    <lineage>
        <taxon>Eukaryota</taxon>
        <taxon>Viridiplantae</taxon>
        <taxon>Chlorophyta</taxon>
        <taxon>core chlorophytes</taxon>
        <taxon>Trebouxiophyceae</taxon>
        <taxon>Chlorellales</taxon>
        <taxon>Chlorellaceae</taxon>
        <taxon>Chlorella clade</taxon>
        <taxon>Chlorella</taxon>
    </lineage>
</organism>
<gene>
    <name evidence="3" type="ORF">C2E21_7841</name>
</gene>
<name>A0A2P6TGP1_CHLSO</name>
<dbReference type="InterPro" id="IPR036047">
    <property type="entry name" value="F-box-like_dom_sf"/>
</dbReference>
<dbReference type="Pfam" id="PF12937">
    <property type="entry name" value="F-box-like"/>
    <property type="match status" value="1"/>
</dbReference>
<feature type="domain" description="F-box" evidence="2">
    <location>
        <begin position="29"/>
        <end position="76"/>
    </location>
</feature>
<dbReference type="InterPro" id="IPR032675">
    <property type="entry name" value="LRR_dom_sf"/>
</dbReference>
<reference evidence="3 4" key="1">
    <citation type="journal article" date="2018" name="Plant J.">
        <title>Genome sequences of Chlorella sorokiniana UTEX 1602 and Micractinium conductrix SAG 241.80: implications to maltose excretion by a green alga.</title>
        <authorList>
            <person name="Arriola M.B."/>
            <person name="Velmurugan N."/>
            <person name="Zhang Y."/>
            <person name="Plunkett M.H."/>
            <person name="Hondzo H."/>
            <person name="Barney B.M."/>
        </authorList>
    </citation>
    <scope>NUCLEOTIDE SEQUENCE [LARGE SCALE GENOMIC DNA]</scope>
    <source>
        <strain evidence="4">UTEX 1602</strain>
    </source>
</reference>
<evidence type="ECO:0000256" key="1">
    <source>
        <dbReference type="ARBA" id="ARBA00004430"/>
    </source>
</evidence>
<dbReference type="Proteomes" id="UP000239899">
    <property type="component" value="Unassembled WGS sequence"/>
</dbReference>
<dbReference type="SUPFAM" id="SSF52047">
    <property type="entry name" value="RNI-like"/>
    <property type="match status" value="1"/>
</dbReference>